<dbReference type="InterPro" id="IPR020103">
    <property type="entry name" value="PsdUridine_synth_cat_dom_sf"/>
</dbReference>
<dbReference type="GO" id="GO:0005634">
    <property type="term" value="C:nucleus"/>
    <property type="evidence" value="ECO:0007669"/>
    <property type="project" value="TreeGrafter"/>
</dbReference>
<proteinExistence type="inferred from homology"/>
<protein>
    <recommendedName>
        <fullName evidence="4">Pseudouridine synthase I TruA alpha/beta domain-containing protein</fullName>
    </recommendedName>
</protein>
<keyword evidence="6" id="KW-1185">Reference proteome</keyword>
<evidence type="ECO:0000313" key="5">
    <source>
        <dbReference type="EMBL" id="CAF4888222.1"/>
    </source>
</evidence>
<evidence type="ECO:0000256" key="2">
    <source>
        <dbReference type="ARBA" id="ARBA00022694"/>
    </source>
</evidence>
<dbReference type="GO" id="GO:1990481">
    <property type="term" value="P:mRNA pseudouridine synthesis"/>
    <property type="evidence" value="ECO:0007669"/>
    <property type="project" value="TreeGrafter"/>
</dbReference>
<dbReference type="GO" id="GO:0005737">
    <property type="term" value="C:cytoplasm"/>
    <property type="evidence" value="ECO:0007669"/>
    <property type="project" value="TreeGrafter"/>
</dbReference>
<gene>
    <name evidence="5" type="ORF">PMACD_LOCUS10226</name>
</gene>
<dbReference type="FunFam" id="3.30.70.580:FF:000007">
    <property type="entry name" value="tRNA pseudouridine synthase"/>
    <property type="match status" value="1"/>
</dbReference>
<dbReference type="InterPro" id="IPR041707">
    <property type="entry name" value="Pus3-like"/>
</dbReference>
<dbReference type="InterPro" id="IPR001406">
    <property type="entry name" value="PsdUridine_synth_TruA"/>
</dbReference>
<keyword evidence="2" id="KW-0819">tRNA processing</keyword>
<dbReference type="PANTHER" id="PTHR11142">
    <property type="entry name" value="PSEUDOURIDYLATE SYNTHASE"/>
    <property type="match status" value="1"/>
</dbReference>
<dbReference type="InterPro" id="IPR020094">
    <property type="entry name" value="TruA/RsuA/RluB/E/F_N"/>
</dbReference>
<evidence type="ECO:0000259" key="4">
    <source>
        <dbReference type="Pfam" id="PF01416"/>
    </source>
</evidence>
<comment type="similarity">
    <text evidence="1">Belongs to the tRNA pseudouridine synthase TruA family.</text>
</comment>
<dbReference type="HAMAP" id="MF_00171">
    <property type="entry name" value="TruA"/>
    <property type="match status" value="1"/>
</dbReference>
<dbReference type="GO" id="GO:0009982">
    <property type="term" value="F:pseudouridine synthase activity"/>
    <property type="evidence" value="ECO:0007669"/>
    <property type="project" value="InterPro"/>
</dbReference>
<dbReference type="Gene3D" id="3.30.70.580">
    <property type="entry name" value="Pseudouridine synthase I, catalytic domain, N-terminal subdomain"/>
    <property type="match status" value="1"/>
</dbReference>
<dbReference type="GO" id="GO:0003723">
    <property type="term" value="F:RNA binding"/>
    <property type="evidence" value="ECO:0007669"/>
    <property type="project" value="InterPro"/>
</dbReference>
<dbReference type="Proteomes" id="UP000663880">
    <property type="component" value="Unassembled WGS sequence"/>
</dbReference>
<organism evidence="5 6">
    <name type="scientific">Pieris macdunnoughi</name>
    <dbReference type="NCBI Taxonomy" id="345717"/>
    <lineage>
        <taxon>Eukaryota</taxon>
        <taxon>Metazoa</taxon>
        <taxon>Ecdysozoa</taxon>
        <taxon>Arthropoda</taxon>
        <taxon>Hexapoda</taxon>
        <taxon>Insecta</taxon>
        <taxon>Pterygota</taxon>
        <taxon>Neoptera</taxon>
        <taxon>Endopterygota</taxon>
        <taxon>Lepidoptera</taxon>
        <taxon>Glossata</taxon>
        <taxon>Ditrysia</taxon>
        <taxon>Papilionoidea</taxon>
        <taxon>Pieridae</taxon>
        <taxon>Pierinae</taxon>
        <taxon>Pieris</taxon>
    </lineage>
</organism>
<dbReference type="EMBL" id="CAJOBZ010000030">
    <property type="protein sequence ID" value="CAF4888222.1"/>
    <property type="molecule type" value="Genomic_DNA"/>
</dbReference>
<dbReference type="SUPFAM" id="SSF55120">
    <property type="entry name" value="Pseudouridine synthase"/>
    <property type="match status" value="1"/>
</dbReference>
<dbReference type="AlphaFoldDB" id="A0A821UDL6"/>
<feature type="domain" description="Pseudouridine synthase I TruA alpha/beta" evidence="4">
    <location>
        <begin position="221"/>
        <end position="333"/>
    </location>
</feature>
<dbReference type="InterPro" id="IPR020095">
    <property type="entry name" value="PsdUridine_synth_TruA_C"/>
</dbReference>
<dbReference type="OrthoDB" id="25767at2759"/>
<dbReference type="Gene3D" id="3.30.70.660">
    <property type="entry name" value="Pseudouridine synthase I, catalytic domain, C-terminal subdomain"/>
    <property type="match status" value="1"/>
</dbReference>
<dbReference type="InterPro" id="IPR020097">
    <property type="entry name" value="PsdUridine_synth_TruA_a/b_dom"/>
</dbReference>
<dbReference type="NCBIfam" id="TIGR00071">
    <property type="entry name" value="hisT_truA"/>
    <property type="match status" value="1"/>
</dbReference>
<dbReference type="CDD" id="cd02569">
    <property type="entry name" value="PseudoU_synth_ScPus3"/>
    <property type="match status" value="1"/>
</dbReference>
<dbReference type="Pfam" id="PF01416">
    <property type="entry name" value="PseudoU_synth_1"/>
    <property type="match status" value="1"/>
</dbReference>
<evidence type="ECO:0000313" key="6">
    <source>
        <dbReference type="Proteomes" id="UP000663880"/>
    </source>
</evidence>
<evidence type="ECO:0000256" key="3">
    <source>
        <dbReference type="ARBA" id="ARBA00023235"/>
    </source>
</evidence>
<keyword evidence="3" id="KW-0413">Isomerase</keyword>
<reference evidence="5" key="1">
    <citation type="submission" date="2021-02" db="EMBL/GenBank/DDBJ databases">
        <authorList>
            <person name="Steward A R."/>
        </authorList>
    </citation>
    <scope>NUCLEOTIDE SEQUENCE</scope>
</reference>
<comment type="caution">
    <text evidence="5">The sequence shown here is derived from an EMBL/GenBank/DDBJ whole genome shotgun (WGS) entry which is preliminary data.</text>
</comment>
<dbReference type="GO" id="GO:0031119">
    <property type="term" value="P:tRNA pseudouridine synthesis"/>
    <property type="evidence" value="ECO:0007669"/>
    <property type="project" value="TreeGrafter"/>
</dbReference>
<evidence type="ECO:0000256" key="1">
    <source>
        <dbReference type="ARBA" id="ARBA00009375"/>
    </source>
</evidence>
<dbReference type="PANTHER" id="PTHR11142:SF5">
    <property type="entry name" value="TRNA PSEUDOURIDINE(38_39) SYNTHASE"/>
    <property type="match status" value="1"/>
</dbReference>
<sequence length="450" mass="52081">MENNYPIKIPPKLKKAKNATKDELLKLDKEELVDRIIQLEAHNAQLKNIISKNISETDETGNKNKRQYDFSKCHHRRILLKILYFGWDYHGLAVQEDSTQTIEHHLFKALVKTCLIESREKSQYHRCGRTDKGVSAFGQVISITVRSKHPSDIQNLAESLSTEIEYCKLLNRVLPKDIRAVTWMPIPDDCEAYSARFDCKKRKYKYYFPKSSLNILAMRDACSRLIGSHDFRHLCKMDVGNGVTQFRRQILTADIVAINEGGEPTSMYVLVLEGNAFLWHQIRCIMGVLLLIGEGNEEPRVINDLLDVETNERKPQYNMAIDVPLNLFECTYDLEKASNWVYTDELKCVIENLQKMWALQSVKATMIKDCIENLENVHYTINKNKSVTEMENCESNVVGRDSIMVYSDGLTQGVKPRIYVPLLKREVCSSLEERIEHYMKKKKLDHNIIT</sequence>
<name>A0A821UDL6_9NEOP</name>
<accession>A0A821UDL6</accession>